<feature type="compositionally biased region" description="Basic and acidic residues" evidence="2">
    <location>
        <begin position="186"/>
        <end position="206"/>
    </location>
</feature>
<evidence type="ECO:0000313" key="5">
    <source>
        <dbReference type="Proteomes" id="UP000002313"/>
    </source>
</evidence>
<keyword evidence="5" id="KW-1185">Reference proteome</keyword>
<evidence type="ECO:0000256" key="1">
    <source>
        <dbReference type="SAM" id="Coils"/>
    </source>
</evidence>
<organism evidence="4 5">
    <name type="scientific">Encephalitozoon intestinalis (strain ATCC 50506)</name>
    <name type="common">Microsporidian parasite</name>
    <name type="synonym">Septata intestinalis</name>
    <dbReference type="NCBI Taxonomy" id="876142"/>
    <lineage>
        <taxon>Eukaryota</taxon>
        <taxon>Fungi</taxon>
        <taxon>Fungi incertae sedis</taxon>
        <taxon>Microsporidia</taxon>
        <taxon>Unikaryonidae</taxon>
        <taxon>Encephalitozoon</taxon>
    </lineage>
</organism>
<accession>E0S6E0</accession>
<name>E0S6E0_ENCIT</name>
<dbReference type="EMBL" id="CP001944">
    <property type="protein sequence ID" value="ADM11275.1"/>
    <property type="molecule type" value="Genomic_DNA"/>
</dbReference>
<feature type="transmembrane region" description="Helical" evidence="3">
    <location>
        <begin position="67"/>
        <end position="86"/>
    </location>
</feature>
<keyword evidence="3" id="KW-0812">Transmembrane</keyword>
<dbReference type="GeneID" id="9698887"/>
<evidence type="ECO:0000313" key="4">
    <source>
        <dbReference type="EMBL" id="ADM11275.1"/>
    </source>
</evidence>
<feature type="compositionally biased region" description="Basic and acidic residues" evidence="2">
    <location>
        <begin position="159"/>
        <end position="175"/>
    </location>
</feature>
<feature type="transmembrane region" description="Helical" evidence="3">
    <location>
        <begin position="606"/>
        <end position="623"/>
    </location>
</feature>
<feature type="transmembrane region" description="Helical" evidence="3">
    <location>
        <begin position="368"/>
        <end position="390"/>
    </location>
</feature>
<protein>
    <submittedName>
        <fullName evidence="4">Uncharacterized protein</fullName>
    </submittedName>
</protein>
<feature type="transmembrane region" description="Helical" evidence="3">
    <location>
        <begin position="43"/>
        <end position="61"/>
    </location>
</feature>
<dbReference type="KEGG" id="ein:Eint_031330"/>
<proteinExistence type="predicted"/>
<dbReference type="VEuPathDB" id="MicrosporidiaDB:Eint_031330"/>
<reference evidence="4 5" key="2">
    <citation type="journal article" date="2012" name="Proc. Natl. Acad. Sci. U.S.A.">
        <title>Gain and loss of multiple functionally related, horizontally transferred genes in the reduced genomes of two microsporidian parasites.</title>
        <authorList>
            <person name="Pombert J.-F."/>
            <person name="Selman M."/>
            <person name="Burki F."/>
            <person name="Bardell F.T."/>
            <person name="Farinelli L."/>
            <person name="Solter L.F."/>
            <person name="Whitman D.W."/>
            <person name="Weiss L.M."/>
            <person name="Corradi N."/>
            <person name="Keeling P.J."/>
        </authorList>
    </citation>
    <scope>NUCLEOTIDE SEQUENCE [LARGE SCALE GENOMIC DNA]</scope>
    <source>
        <strain evidence="4 5">ATCC 50506</strain>
    </source>
</reference>
<evidence type="ECO:0000256" key="3">
    <source>
        <dbReference type="SAM" id="Phobius"/>
    </source>
</evidence>
<feature type="region of interest" description="Disordered" evidence="2">
    <location>
        <begin position="158"/>
        <end position="211"/>
    </location>
</feature>
<keyword evidence="3" id="KW-0472">Membrane</keyword>
<reference evidence="4 5" key="1">
    <citation type="journal article" date="2010" name="Nat. Commun.">
        <title>The complete sequence of the smallest known nuclear genome from the microsporidian Encephalitozoon intestinalis.</title>
        <authorList>
            <person name="Corradi N."/>
            <person name="Pombert J.-F."/>
            <person name="Farinelli L."/>
            <person name="Didier E.S."/>
            <person name="Keeling P.J."/>
        </authorList>
    </citation>
    <scope>NUCLEOTIDE SEQUENCE [LARGE SCALE GENOMIC DNA]</scope>
    <source>
        <strain evidence="4 5">ATCC 50506</strain>
    </source>
</reference>
<dbReference type="Proteomes" id="UP000002313">
    <property type="component" value="Chromosome III"/>
</dbReference>
<dbReference type="HOGENOM" id="CLU_031211_0_0_1"/>
<feature type="transmembrane region" description="Helical" evidence="3">
    <location>
        <begin position="396"/>
        <end position="417"/>
    </location>
</feature>
<keyword evidence="1" id="KW-0175">Coiled coil</keyword>
<feature type="coiled-coil region" evidence="1">
    <location>
        <begin position="260"/>
        <end position="298"/>
    </location>
</feature>
<keyword evidence="3" id="KW-1133">Transmembrane helix</keyword>
<gene>
    <name evidence="4" type="ORF">Eint_031330</name>
</gene>
<dbReference type="AlphaFoldDB" id="E0S6E0"/>
<dbReference type="OrthoDB" id="2191972at2759"/>
<evidence type="ECO:0000256" key="2">
    <source>
        <dbReference type="SAM" id="MobiDB-lite"/>
    </source>
</evidence>
<dbReference type="RefSeq" id="XP_003072635.1">
    <property type="nucleotide sequence ID" value="XM_003072589.1"/>
</dbReference>
<sequence>MGEMFLASRLRLLILKEPLLRPPQQSPFRLFIQETKTNLRFDIYLFLLLLITCFGLALIFFRSSRDGGNVLLYTIGFLLIFCSYNLQKVIEANRMLGKSLPNSNSSTWFWSAWGNPWRVKFRDSFERSHLSNLLSHISLTGHSEKESTASHLALYKNLGTEEERQKEENPSTKGRDIRKKTTLATLERKSPSIPVEKKSSVKERTYSEGVSGGGHQVSMVFKAQGQSTINRNAGNGEKRKVFLGNLMKIFQFKAENDENLKRHVLNLRNIEIQVERILEEFTNVFKLFMKEAEKIEDEMVEFNASTRYLNISLNELRMEIKKYFSNLPNARASQEILNYLSTLARNYQDSENTGGGDIRPVIRYENKIMFFLGVQMVLCLVLFLAALARLEAITSILKPIVSVGLIVVTLSSVPFLLNGQMLDRSCKSGSIKGCSFTSTHIGGVTRLEVVSKANGLESQLGAILKESEYIAEILRLYVKSMMDTRVNAKMSVFSNLFNKILFVYDDFDHLTKRKVEKGMFFSYIKMMSRLLENITGLLEFSERKDMVDIYVNERAFLFWLSADKDSVVESIREITEAGPQNRSEMPPKWCVCALEGICDGKDGMDILFLLTLIGGPAFLIFLYL</sequence>